<evidence type="ECO:0000256" key="3">
    <source>
        <dbReference type="ARBA" id="ARBA00011245"/>
    </source>
</evidence>
<keyword evidence="9 13" id="KW-0067">ATP-binding</keyword>
<dbReference type="InterPro" id="IPR014729">
    <property type="entry name" value="Rossmann-like_a/b/a_fold"/>
</dbReference>
<organism evidence="14 15">
    <name type="scientific">Mesoplasma lactucae ATCC 49193</name>
    <dbReference type="NCBI Taxonomy" id="81460"/>
    <lineage>
        <taxon>Bacteria</taxon>
        <taxon>Bacillati</taxon>
        <taxon>Mycoplasmatota</taxon>
        <taxon>Mollicutes</taxon>
        <taxon>Entomoplasmatales</taxon>
        <taxon>Entomoplasmataceae</taxon>
        <taxon>Mesoplasma</taxon>
    </lineage>
</organism>
<keyword evidence="15" id="KW-1185">Reference proteome</keyword>
<evidence type="ECO:0000256" key="1">
    <source>
        <dbReference type="ARBA" id="ARBA00004496"/>
    </source>
</evidence>
<keyword evidence="11 13" id="KW-0030">Aminoacyl-tRNA synthetase</keyword>
<evidence type="ECO:0000256" key="12">
    <source>
        <dbReference type="ARBA" id="ARBA00047398"/>
    </source>
</evidence>
<dbReference type="Pfam" id="PF01406">
    <property type="entry name" value="tRNA-synt_1e"/>
    <property type="match status" value="1"/>
</dbReference>
<evidence type="ECO:0000256" key="10">
    <source>
        <dbReference type="ARBA" id="ARBA00022917"/>
    </source>
</evidence>
<comment type="cofactor">
    <cofactor evidence="13">
        <name>Zn(2+)</name>
        <dbReference type="ChEBI" id="CHEBI:29105"/>
    </cofactor>
    <text evidence="13">Binds 1 zinc ion per subunit.</text>
</comment>
<dbReference type="PRINTS" id="PR00983">
    <property type="entry name" value="TRNASYNTHCYS"/>
</dbReference>
<dbReference type="Proteomes" id="UP000232227">
    <property type="component" value="Chromosome"/>
</dbReference>
<dbReference type="SUPFAM" id="SSF47323">
    <property type="entry name" value="Anticodon-binding domain of a subclass of class I aminoacyl-tRNA synthetases"/>
    <property type="match status" value="1"/>
</dbReference>
<dbReference type="InterPro" id="IPR015273">
    <property type="entry name" value="Cys-tRNA-synt_Ia_DALR"/>
</dbReference>
<evidence type="ECO:0000256" key="6">
    <source>
        <dbReference type="ARBA" id="ARBA00022723"/>
    </source>
</evidence>
<keyword evidence="10 13" id="KW-0648">Protein biosynthesis</keyword>
<evidence type="ECO:0000256" key="13">
    <source>
        <dbReference type="HAMAP-Rule" id="MF_00041"/>
    </source>
</evidence>
<evidence type="ECO:0000256" key="4">
    <source>
        <dbReference type="ARBA" id="ARBA00022490"/>
    </source>
</evidence>
<keyword evidence="8 13" id="KW-0862">Zinc</keyword>
<feature type="binding site" evidence="13">
    <location>
        <position position="236"/>
    </location>
    <ligand>
        <name>Zn(2+)</name>
        <dbReference type="ChEBI" id="CHEBI:29105"/>
    </ligand>
</feature>
<feature type="binding site" evidence="13">
    <location>
        <position position="267"/>
    </location>
    <ligand>
        <name>ATP</name>
        <dbReference type="ChEBI" id="CHEBI:30616"/>
    </ligand>
</feature>
<dbReference type="KEGG" id="mlac:CP520_02940"/>
<evidence type="ECO:0000256" key="8">
    <source>
        <dbReference type="ARBA" id="ARBA00022833"/>
    </source>
</evidence>
<keyword evidence="7 13" id="KW-0547">Nucleotide-binding</keyword>
<dbReference type="InterPro" id="IPR024909">
    <property type="entry name" value="Cys-tRNA/MSH_ligase"/>
</dbReference>
<proteinExistence type="inferred from homology"/>
<feature type="short sequence motif" description="'HIGH' region" evidence="13">
    <location>
        <begin position="29"/>
        <end position="39"/>
    </location>
</feature>
<dbReference type="GO" id="GO:0008270">
    <property type="term" value="F:zinc ion binding"/>
    <property type="evidence" value="ECO:0007669"/>
    <property type="project" value="UniProtKB-UniRule"/>
</dbReference>
<dbReference type="EC" id="6.1.1.16" evidence="13"/>
<dbReference type="InterPro" id="IPR009080">
    <property type="entry name" value="tRNAsynth_Ia_anticodon-bd"/>
</dbReference>
<gene>
    <name evidence="13" type="primary">cysS</name>
    <name evidence="14" type="ORF">CP520_02940</name>
</gene>
<feature type="short sequence motif" description="'KMSKS' region" evidence="13">
    <location>
        <begin position="264"/>
        <end position="268"/>
    </location>
</feature>
<dbReference type="InterPro" id="IPR015803">
    <property type="entry name" value="Cys-tRNA-ligase"/>
</dbReference>
<comment type="similarity">
    <text evidence="2 13">Belongs to the class-I aminoacyl-tRNA synthetase family.</text>
</comment>
<evidence type="ECO:0000313" key="14">
    <source>
        <dbReference type="EMBL" id="ATG97670.1"/>
    </source>
</evidence>
<dbReference type="PANTHER" id="PTHR10890">
    <property type="entry name" value="CYSTEINYL-TRNA SYNTHETASE"/>
    <property type="match status" value="1"/>
</dbReference>
<dbReference type="Gene3D" id="1.20.120.1910">
    <property type="entry name" value="Cysteine-tRNA ligase, C-terminal anti-codon recognition domain"/>
    <property type="match status" value="1"/>
</dbReference>
<evidence type="ECO:0000256" key="5">
    <source>
        <dbReference type="ARBA" id="ARBA00022598"/>
    </source>
</evidence>
<dbReference type="OrthoDB" id="9815130at2"/>
<comment type="subcellular location">
    <subcellularLocation>
        <location evidence="1 13">Cytoplasm</location>
    </subcellularLocation>
</comment>
<dbReference type="SUPFAM" id="SSF52374">
    <property type="entry name" value="Nucleotidylyl transferase"/>
    <property type="match status" value="1"/>
</dbReference>
<keyword evidence="5 13" id="KW-0436">Ligase</keyword>
<dbReference type="EMBL" id="CP023668">
    <property type="protein sequence ID" value="ATG97670.1"/>
    <property type="molecule type" value="Genomic_DNA"/>
</dbReference>
<dbReference type="HAMAP" id="MF_00041">
    <property type="entry name" value="Cys_tRNA_synth"/>
    <property type="match status" value="1"/>
</dbReference>
<feature type="binding site" evidence="13">
    <location>
        <position position="232"/>
    </location>
    <ligand>
        <name>Zn(2+)</name>
        <dbReference type="ChEBI" id="CHEBI:29105"/>
    </ligand>
</feature>
<sequence length="442" mass="51498">MKLYNSLTGKIDDLKTKKDNEVDIYTCGPTVYNYIHLGNARPSITMDFVVRFLEHKNFKVNYLQNITDVDDKIINKAISENKKELELSSFYTDAYIKDLEDLNVQLPTKIIKVSDVIPEMIQFIQKMIDNGSAYVVDGDVFFSVDKFPKEYGQLSGRTQDEITVGRIEENSKKKNPNDFVLWKKTDVGIKWDAPFGAGRPGWHTECAVLNDMYFDHNTISLHGGGIDLKFPHHENERIQFIATNDKELADIWMHNGHLTFNSEKMSKSLGNTILVRDFLKHHSPDLLRWLFMTTSYTQPIDINDDVLNQGGKFFERLDNIQKKAKQLWAMDDLEDLTSEESVHHYVDRFDDWMRDNLNTPMVLTEIEQAIKEINKDLTNKQITPTFMELKEILRILGFKYELDYTVSEADKQELKEWKQLIKNKEYDKADKLRESLSKKGLV</sequence>
<evidence type="ECO:0000256" key="9">
    <source>
        <dbReference type="ARBA" id="ARBA00022840"/>
    </source>
</evidence>
<feature type="binding site" evidence="13">
    <location>
        <position position="206"/>
    </location>
    <ligand>
        <name>Zn(2+)</name>
        <dbReference type="ChEBI" id="CHEBI:29105"/>
    </ligand>
</feature>
<comment type="subunit">
    <text evidence="3 13">Monomer.</text>
</comment>
<evidence type="ECO:0000313" key="15">
    <source>
        <dbReference type="Proteomes" id="UP000232227"/>
    </source>
</evidence>
<dbReference type="AlphaFoldDB" id="A0A291ISD8"/>
<dbReference type="NCBIfam" id="TIGR00435">
    <property type="entry name" value="cysS"/>
    <property type="match status" value="1"/>
</dbReference>
<dbReference type="GO" id="GO:0005829">
    <property type="term" value="C:cytosol"/>
    <property type="evidence" value="ECO:0007669"/>
    <property type="project" value="TreeGrafter"/>
</dbReference>
<comment type="catalytic activity">
    <reaction evidence="12 13">
        <text>tRNA(Cys) + L-cysteine + ATP = L-cysteinyl-tRNA(Cys) + AMP + diphosphate</text>
        <dbReference type="Rhea" id="RHEA:17773"/>
        <dbReference type="Rhea" id="RHEA-COMP:9661"/>
        <dbReference type="Rhea" id="RHEA-COMP:9679"/>
        <dbReference type="ChEBI" id="CHEBI:30616"/>
        <dbReference type="ChEBI" id="CHEBI:33019"/>
        <dbReference type="ChEBI" id="CHEBI:35235"/>
        <dbReference type="ChEBI" id="CHEBI:78442"/>
        <dbReference type="ChEBI" id="CHEBI:78517"/>
        <dbReference type="ChEBI" id="CHEBI:456215"/>
        <dbReference type="EC" id="6.1.1.16"/>
    </reaction>
</comment>
<protein>
    <recommendedName>
        <fullName evidence="13">Cysteine--tRNA ligase</fullName>
        <ecNumber evidence="13">6.1.1.16</ecNumber>
    </recommendedName>
    <alternativeName>
        <fullName evidence="13">Cysteinyl-tRNA synthetase</fullName>
        <shortName evidence="13">CysRS</shortName>
    </alternativeName>
</protein>
<keyword evidence="4 13" id="KW-0963">Cytoplasm</keyword>
<dbReference type="Gene3D" id="3.40.50.620">
    <property type="entry name" value="HUPs"/>
    <property type="match status" value="1"/>
</dbReference>
<evidence type="ECO:0000256" key="2">
    <source>
        <dbReference type="ARBA" id="ARBA00005594"/>
    </source>
</evidence>
<reference evidence="14 15" key="1">
    <citation type="submission" date="2017-09" db="EMBL/GenBank/DDBJ databases">
        <title>SPAdes assembly of the Mesoplasma lactucae genome.</title>
        <authorList>
            <person name="Knight T.F."/>
            <person name="Rubinstein R."/>
            <person name="Citino T."/>
        </authorList>
    </citation>
    <scope>NUCLEOTIDE SEQUENCE [LARGE SCALE GENOMIC DNA]</scope>
    <source>
        <strain evidence="14 15">831-C4</strain>
    </source>
</reference>
<dbReference type="RefSeq" id="WP_096862958.1">
    <property type="nucleotide sequence ID" value="NZ_CP023668.1"/>
</dbReference>
<dbReference type="GO" id="GO:0005524">
    <property type="term" value="F:ATP binding"/>
    <property type="evidence" value="ECO:0007669"/>
    <property type="project" value="UniProtKB-UniRule"/>
</dbReference>
<evidence type="ECO:0000256" key="7">
    <source>
        <dbReference type="ARBA" id="ARBA00022741"/>
    </source>
</evidence>
<keyword evidence="6 13" id="KW-0479">Metal-binding</keyword>
<dbReference type="GO" id="GO:0006423">
    <property type="term" value="P:cysteinyl-tRNA aminoacylation"/>
    <property type="evidence" value="ECO:0007669"/>
    <property type="project" value="UniProtKB-UniRule"/>
</dbReference>
<dbReference type="SMART" id="SM00840">
    <property type="entry name" value="DALR_2"/>
    <property type="match status" value="1"/>
</dbReference>
<name>A0A291ISD8_9MOLU</name>
<accession>A0A291ISD8</accession>
<dbReference type="GO" id="GO:0004817">
    <property type="term" value="F:cysteine-tRNA ligase activity"/>
    <property type="evidence" value="ECO:0007669"/>
    <property type="project" value="UniProtKB-UniRule"/>
</dbReference>
<dbReference type="PANTHER" id="PTHR10890:SF3">
    <property type="entry name" value="CYSTEINE--TRNA LIGASE, CYTOPLASMIC"/>
    <property type="match status" value="1"/>
</dbReference>
<evidence type="ECO:0000256" key="11">
    <source>
        <dbReference type="ARBA" id="ARBA00023146"/>
    </source>
</evidence>
<dbReference type="CDD" id="cd00672">
    <property type="entry name" value="CysRS_core"/>
    <property type="match status" value="1"/>
</dbReference>
<dbReference type="InterPro" id="IPR032678">
    <property type="entry name" value="tRNA-synt_1_cat_dom"/>
</dbReference>
<feature type="binding site" evidence="13">
    <location>
        <position position="27"/>
    </location>
    <ligand>
        <name>Zn(2+)</name>
        <dbReference type="ChEBI" id="CHEBI:29105"/>
    </ligand>
</feature>